<dbReference type="GO" id="GO:0035438">
    <property type="term" value="F:cyclic-di-GMP binding"/>
    <property type="evidence" value="ECO:0007669"/>
    <property type="project" value="InterPro"/>
</dbReference>
<dbReference type="Proteomes" id="UP000012046">
    <property type="component" value="Unassembled WGS sequence"/>
</dbReference>
<keyword evidence="3" id="KW-1185">Reference proteome</keyword>
<feature type="domain" description="PilZ" evidence="1">
    <location>
        <begin position="135"/>
        <end position="207"/>
    </location>
</feature>
<protein>
    <recommendedName>
        <fullName evidence="1">PilZ domain-containing protein</fullName>
    </recommendedName>
</protein>
<sequence length="223" mass="25389">MSRLDDKLAFRLVPMIETIRHNNKRQPEVTTMDTELQQLTEAFSQFFKVEHAIAINIQPTHSPLPDETQFQAAIPEPFLLAGNIGQLNISALRSLQRLGELAEELAHYLQQQAHKLDLLLHYVLRQQDLAEYRYQTLSYGGAGLTFLAREALVPLSVLEIKLFLADNAGAVFCYGQVLSCEPDANGYLTQVVFMRIRDEDRELLVRASLQQQARQLKQKAAER</sequence>
<dbReference type="eggNOG" id="ENOG5032S61">
    <property type="taxonomic scope" value="Bacteria"/>
</dbReference>
<organism evidence="2 3">
    <name type="scientific">Alishewanella jeotgali KCTC 22429</name>
    <dbReference type="NCBI Taxonomy" id="1129374"/>
    <lineage>
        <taxon>Bacteria</taxon>
        <taxon>Pseudomonadati</taxon>
        <taxon>Pseudomonadota</taxon>
        <taxon>Gammaproteobacteria</taxon>
        <taxon>Alteromonadales</taxon>
        <taxon>Alteromonadaceae</taxon>
        <taxon>Alishewanella</taxon>
    </lineage>
</organism>
<reference evidence="2 3" key="1">
    <citation type="journal article" date="2012" name="J. Bacteriol.">
        <title>Genome Sequence of Extracellular-Protease-Producing Alishewanella jeotgali Isolated from Traditional Korean Fermented Seafood.</title>
        <authorList>
            <person name="Jung J."/>
            <person name="Chun J."/>
            <person name="Park W."/>
        </authorList>
    </citation>
    <scope>NUCLEOTIDE SEQUENCE [LARGE SCALE GENOMIC DNA]</scope>
    <source>
        <strain evidence="2 3">KCTC 22429</strain>
    </source>
</reference>
<evidence type="ECO:0000313" key="2">
    <source>
        <dbReference type="EMBL" id="EHR39445.1"/>
    </source>
</evidence>
<accession>H3ZIX6</accession>
<dbReference type="STRING" id="1129374.AJE_16719"/>
<proteinExistence type="predicted"/>
<gene>
    <name evidence="2" type="ORF">AJE_16719</name>
</gene>
<dbReference type="PATRIC" id="fig|1129374.4.peg.3313"/>
<dbReference type="EMBL" id="AHTH01000055">
    <property type="protein sequence ID" value="EHR39445.1"/>
    <property type="molecule type" value="Genomic_DNA"/>
</dbReference>
<evidence type="ECO:0000313" key="3">
    <source>
        <dbReference type="Proteomes" id="UP000012046"/>
    </source>
</evidence>
<evidence type="ECO:0000259" key="1">
    <source>
        <dbReference type="Pfam" id="PF07238"/>
    </source>
</evidence>
<comment type="caution">
    <text evidence="2">The sequence shown here is derived from an EMBL/GenBank/DDBJ whole genome shotgun (WGS) entry which is preliminary data.</text>
</comment>
<dbReference type="InterPro" id="IPR009875">
    <property type="entry name" value="PilZ_domain"/>
</dbReference>
<name>H3ZIX6_9ALTE</name>
<dbReference type="AlphaFoldDB" id="H3ZIX6"/>
<dbReference type="Pfam" id="PF07238">
    <property type="entry name" value="PilZ"/>
    <property type="match status" value="1"/>
</dbReference>